<dbReference type="AlphaFoldDB" id="K9UAI1"/>
<dbReference type="eggNOG" id="ENOG50315N7">
    <property type="taxonomic scope" value="Bacteria"/>
</dbReference>
<dbReference type="Proteomes" id="UP000010366">
    <property type="component" value="Chromosome"/>
</dbReference>
<sequence length="143" mass="16242">MIEQIIDQNQLLAIIVSQKFDKPGVNFFTSGEMSQQLAYIHHPVGKIIKPHIHKPVVREVHFTQEVLFIKKGKLRVDLYDDRQQYIASRILETGDAILLARGGHGFEVIEEVEAIEVKQGPYVGDRDKVLFEGISAEQTTMKS</sequence>
<dbReference type="SUPFAM" id="SSF51182">
    <property type="entry name" value="RmlC-like cupins"/>
    <property type="match status" value="1"/>
</dbReference>
<reference evidence="1 2" key="1">
    <citation type="submission" date="2012-05" db="EMBL/GenBank/DDBJ databases">
        <title>Finished chromosome of genome of Chamaesiphon sp. PCC 6605.</title>
        <authorList>
            <consortium name="US DOE Joint Genome Institute"/>
            <person name="Gugger M."/>
            <person name="Coursin T."/>
            <person name="Rippka R."/>
            <person name="Tandeau De Marsac N."/>
            <person name="Huntemann M."/>
            <person name="Wei C.-L."/>
            <person name="Han J."/>
            <person name="Detter J.C."/>
            <person name="Han C."/>
            <person name="Tapia R."/>
            <person name="Chen A."/>
            <person name="Kyrpides N."/>
            <person name="Mavromatis K."/>
            <person name="Markowitz V."/>
            <person name="Szeto E."/>
            <person name="Ivanova N."/>
            <person name="Pagani I."/>
            <person name="Pati A."/>
            <person name="Goodwin L."/>
            <person name="Nordberg H.P."/>
            <person name="Cantor M.N."/>
            <person name="Hua S.X."/>
            <person name="Woyke T."/>
            <person name="Kerfeld C.A."/>
        </authorList>
    </citation>
    <scope>NUCLEOTIDE SEQUENCE [LARGE SCALE GENOMIC DNA]</scope>
    <source>
        <strain evidence="2">ATCC 27169 / PCC 6605</strain>
    </source>
</reference>
<name>K9UAI1_CHAP6</name>
<evidence type="ECO:0000313" key="2">
    <source>
        <dbReference type="Proteomes" id="UP000010366"/>
    </source>
</evidence>
<accession>K9UAI1</accession>
<dbReference type="EMBL" id="CP003600">
    <property type="protein sequence ID" value="AFY91638.1"/>
    <property type="molecule type" value="Genomic_DNA"/>
</dbReference>
<dbReference type="OrthoDB" id="9796518at2"/>
<dbReference type="RefSeq" id="WP_015157833.1">
    <property type="nucleotide sequence ID" value="NC_019697.1"/>
</dbReference>
<organism evidence="1 2">
    <name type="scientific">Chamaesiphon minutus (strain ATCC 27169 / PCC 6605)</name>
    <dbReference type="NCBI Taxonomy" id="1173020"/>
    <lineage>
        <taxon>Bacteria</taxon>
        <taxon>Bacillati</taxon>
        <taxon>Cyanobacteriota</taxon>
        <taxon>Cyanophyceae</taxon>
        <taxon>Gomontiellales</taxon>
        <taxon>Chamaesiphonaceae</taxon>
        <taxon>Chamaesiphon</taxon>
    </lineage>
</organism>
<gene>
    <name evidence="1" type="ORF">Cha6605_0338</name>
</gene>
<dbReference type="STRING" id="1173020.Cha6605_0338"/>
<keyword evidence="2" id="KW-1185">Reference proteome</keyword>
<protein>
    <submittedName>
        <fullName evidence="1">Uncharacterized protein</fullName>
    </submittedName>
</protein>
<dbReference type="PATRIC" id="fig|1173020.3.peg.403"/>
<dbReference type="KEGG" id="cmp:Cha6605_0338"/>
<dbReference type="HOGENOM" id="CLU_129803_0_0_3"/>
<evidence type="ECO:0000313" key="1">
    <source>
        <dbReference type="EMBL" id="AFY91638.1"/>
    </source>
</evidence>
<proteinExistence type="predicted"/>
<dbReference type="InterPro" id="IPR011051">
    <property type="entry name" value="RmlC_Cupin_sf"/>
</dbReference>